<dbReference type="PROSITE" id="PS51819">
    <property type="entry name" value="VOC"/>
    <property type="match status" value="1"/>
</dbReference>
<evidence type="ECO:0000256" key="1">
    <source>
        <dbReference type="SAM" id="MobiDB-lite"/>
    </source>
</evidence>
<reference evidence="5" key="2">
    <citation type="submission" date="2020-02" db="EMBL/GenBank/DDBJ databases">
        <title>Identification and distribution of gene clusters putatively required for synthesis of sphingolipid metabolism inhibitors in phylogenetically diverse species of the filamentous fungus Fusarium.</title>
        <authorList>
            <person name="Kim H.-S."/>
            <person name="Busman M."/>
            <person name="Brown D.W."/>
            <person name="Divon H."/>
            <person name="Uhlig S."/>
            <person name="Proctor R.H."/>
        </authorList>
    </citation>
    <scope>NUCLEOTIDE SEQUENCE</scope>
    <source>
        <strain evidence="5">NRRL 25174</strain>
    </source>
</reference>
<dbReference type="InterPro" id="IPR029068">
    <property type="entry name" value="Glyas_Bleomycin-R_OHBP_Dase"/>
</dbReference>
<dbReference type="Pfam" id="PF00024">
    <property type="entry name" value="PAN_1"/>
    <property type="match status" value="3"/>
</dbReference>
<evidence type="ECO:0000313" key="5">
    <source>
        <dbReference type="EMBL" id="KAF4331851.1"/>
    </source>
</evidence>
<gene>
    <name evidence="5" type="ORF">FBEOM_14387</name>
</gene>
<dbReference type="SUPFAM" id="SSF54593">
    <property type="entry name" value="Glyoxalase/Bleomycin resistance protein/Dihydroxybiphenyl dioxygenase"/>
    <property type="match status" value="1"/>
</dbReference>
<protein>
    <submittedName>
        <fullName evidence="5">PAN domain protein</fullName>
    </submittedName>
</protein>
<keyword evidence="2" id="KW-0732">Signal</keyword>
<sequence length="737" mass="79570">MKIITQTLLFYLALAGSAILANAQSSYKCPEDKGKTITRGNKKYELHCAEGVKGLAFDTVPGADAVQCAEICAAKPECKHVTHNGKTNMCELKKDGELFPYTKYPYMTWYFIEEVTTAPVTGGTGDAAQKPVTGGTGDDAQKPVTGGGIENPDTGGSSTGSSDDNGNKASYSCPEDNLTTYTTGDVTYELRCGHGHAKGHWTSEPGSTLKDCADRCAQTQGCNSCDFQRYTRECFLKKAPSETTPWPGNLGDAWYPVTCPKIRATRANEKPKVTTNLSCPKNDGKIFEGSDGTWFYLQCCTDTDAAAVLDLVTASSHKDCLEKCVTSEKCKSFTYAAPEGSNPNCKLYGHGKFSQSAQPGAHYAFVTDPPTEEPKVSDAKLCSTKCPDAHGQLFVSSTGENFQMTCNKRHGTTYLKIDRRPSFEACMSACAAMPACHSAEYEPRTQKCYYGNNYNQPEINAKAFISAHSLGCAGACSGCKKGCDSLNSKPLPADTVGCDADHGNLITSGGEDFSLQCRHCYRSISGIKAEGAKNMGDCAKACADNSNCHGANWMGPAEGCWMHPAVSTDGSPVQFYRDARCDALMPQHRSLPDFDDVKVDNPPITTRDCYEASKAFYNVVLAPLGLKLVYDSMATSSRTPRTLGYGPDPDHELVNLFEYKHTAVPGQGFHIAFNAPTRQAVRDFHKAAVGCGGKSNGEPGLRIHYGMNYYAAFVTDPDGWKLEAVCKSEEQGEHIHS</sequence>
<dbReference type="EMBL" id="PVQB02001357">
    <property type="protein sequence ID" value="KAF4331851.1"/>
    <property type="molecule type" value="Genomic_DNA"/>
</dbReference>
<evidence type="ECO:0000313" key="6">
    <source>
        <dbReference type="Proteomes" id="UP000730481"/>
    </source>
</evidence>
<evidence type="ECO:0000259" key="4">
    <source>
        <dbReference type="PROSITE" id="PS51819"/>
    </source>
</evidence>
<dbReference type="InterPro" id="IPR037523">
    <property type="entry name" value="VOC_core"/>
</dbReference>
<dbReference type="InterPro" id="IPR003609">
    <property type="entry name" value="Pan_app"/>
</dbReference>
<name>A0A9P5A413_9HYPO</name>
<feature type="chain" id="PRO_5040218686" evidence="2">
    <location>
        <begin position="24"/>
        <end position="737"/>
    </location>
</feature>
<feature type="compositionally biased region" description="Low complexity" evidence="1">
    <location>
        <begin position="153"/>
        <end position="164"/>
    </location>
</feature>
<feature type="domain" description="VOC" evidence="4">
    <location>
        <begin position="598"/>
        <end position="727"/>
    </location>
</feature>
<dbReference type="InterPro" id="IPR004360">
    <property type="entry name" value="Glyas_Fos-R_dOase_dom"/>
</dbReference>
<organism evidence="5 6">
    <name type="scientific">Fusarium beomiforme</name>
    <dbReference type="NCBI Taxonomy" id="44412"/>
    <lineage>
        <taxon>Eukaryota</taxon>
        <taxon>Fungi</taxon>
        <taxon>Dikarya</taxon>
        <taxon>Ascomycota</taxon>
        <taxon>Pezizomycotina</taxon>
        <taxon>Sordariomycetes</taxon>
        <taxon>Hypocreomycetidae</taxon>
        <taxon>Hypocreales</taxon>
        <taxon>Nectriaceae</taxon>
        <taxon>Fusarium</taxon>
        <taxon>Fusarium burgessii species complex</taxon>
    </lineage>
</organism>
<feature type="domain" description="Apple" evidence="3">
    <location>
        <begin position="279"/>
        <end position="357"/>
    </location>
</feature>
<reference evidence="5" key="1">
    <citation type="journal article" date="2017" name="Mycologia">
        <title>Fusarium algeriense, sp. nov., a novel toxigenic crown rot pathogen of durum wheat from Algeria is nested in the Fusarium burgessii species complex.</title>
        <authorList>
            <person name="Laraba I."/>
            <person name="Keddad A."/>
            <person name="Boureghda H."/>
            <person name="Abdallah N."/>
            <person name="Vaughan M.M."/>
            <person name="Proctor R.H."/>
            <person name="Busman M."/>
            <person name="O'Donnell K."/>
        </authorList>
    </citation>
    <scope>NUCLEOTIDE SEQUENCE</scope>
    <source>
        <strain evidence="5">NRRL 25174</strain>
    </source>
</reference>
<dbReference type="Pfam" id="PF14295">
    <property type="entry name" value="PAN_4"/>
    <property type="match status" value="2"/>
</dbReference>
<comment type="caution">
    <text evidence="5">The sequence shown here is derived from an EMBL/GenBank/DDBJ whole genome shotgun (WGS) entry which is preliminary data.</text>
</comment>
<evidence type="ECO:0000259" key="3">
    <source>
        <dbReference type="PROSITE" id="PS50948"/>
    </source>
</evidence>
<dbReference type="Gene3D" id="3.50.4.10">
    <property type="entry name" value="Hepatocyte Growth Factor"/>
    <property type="match status" value="2"/>
</dbReference>
<dbReference type="Gene3D" id="3.10.180.10">
    <property type="entry name" value="2,3-Dihydroxybiphenyl 1,2-Dioxygenase, domain 1"/>
    <property type="match status" value="1"/>
</dbReference>
<feature type="signal peptide" evidence="2">
    <location>
        <begin position="1"/>
        <end position="23"/>
    </location>
</feature>
<keyword evidence="6" id="KW-1185">Reference proteome</keyword>
<dbReference type="PANTHER" id="PTHR35006">
    <property type="entry name" value="GLYOXALASE FAMILY PROTEIN (AFU_ORTHOLOGUE AFUA_5G14830)"/>
    <property type="match status" value="1"/>
</dbReference>
<dbReference type="SMART" id="SM00473">
    <property type="entry name" value="PAN_AP"/>
    <property type="match status" value="4"/>
</dbReference>
<dbReference type="PANTHER" id="PTHR35006:SF4">
    <property type="entry name" value="BLR7706 PROTEIN"/>
    <property type="match status" value="1"/>
</dbReference>
<evidence type="ECO:0000256" key="2">
    <source>
        <dbReference type="SAM" id="SignalP"/>
    </source>
</evidence>
<dbReference type="PROSITE" id="PS50948">
    <property type="entry name" value="PAN"/>
    <property type="match status" value="1"/>
</dbReference>
<dbReference type="OrthoDB" id="4388755at2759"/>
<dbReference type="AlphaFoldDB" id="A0A9P5A413"/>
<accession>A0A9P5A413</accession>
<dbReference type="Pfam" id="PF00903">
    <property type="entry name" value="Glyoxalase"/>
    <property type="match status" value="1"/>
</dbReference>
<feature type="region of interest" description="Disordered" evidence="1">
    <location>
        <begin position="120"/>
        <end position="171"/>
    </location>
</feature>
<dbReference type="Proteomes" id="UP000730481">
    <property type="component" value="Unassembled WGS sequence"/>
</dbReference>
<proteinExistence type="predicted"/>
<dbReference type="CDD" id="cd07262">
    <property type="entry name" value="VOC_like"/>
    <property type="match status" value="1"/>
</dbReference>